<evidence type="ECO:0008006" key="5">
    <source>
        <dbReference type="Google" id="ProtNLM"/>
    </source>
</evidence>
<accession>A0A504JE23</accession>
<dbReference type="Pfam" id="PF14121">
    <property type="entry name" value="Porin_10"/>
    <property type="match status" value="1"/>
</dbReference>
<reference evidence="3 4" key="1">
    <citation type="submission" date="2019-06" db="EMBL/GenBank/DDBJ databases">
        <authorList>
            <person name="Meng X."/>
        </authorList>
    </citation>
    <scope>NUCLEOTIDE SEQUENCE [LARGE SCALE GENOMIC DNA]</scope>
    <source>
        <strain evidence="3 4">M625</strain>
    </source>
</reference>
<evidence type="ECO:0000256" key="1">
    <source>
        <dbReference type="SAM" id="MobiDB-lite"/>
    </source>
</evidence>
<feature type="signal peptide" evidence="2">
    <location>
        <begin position="1"/>
        <end position="19"/>
    </location>
</feature>
<organism evidence="3 4">
    <name type="scientific">Aquimarina algicola</name>
    <dbReference type="NCBI Taxonomy" id="2589995"/>
    <lineage>
        <taxon>Bacteria</taxon>
        <taxon>Pseudomonadati</taxon>
        <taxon>Bacteroidota</taxon>
        <taxon>Flavobacteriia</taxon>
        <taxon>Flavobacteriales</taxon>
        <taxon>Flavobacteriaceae</taxon>
        <taxon>Aquimarina</taxon>
    </lineage>
</organism>
<protein>
    <recommendedName>
        <fullName evidence="5">Porin</fullName>
    </recommendedName>
</protein>
<dbReference type="Proteomes" id="UP000315540">
    <property type="component" value="Unassembled WGS sequence"/>
</dbReference>
<comment type="caution">
    <text evidence="3">The sequence shown here is derived from an EMBL/GenBank/DDBJ whole genome shotgun (WGS) entry which is preliminary data.</text>
</comment>
<dbReference type="AlphaFoldDB" id="A0A504JE23"/>
<keyword evidence="4" id="KW-1185">Reference proteome</keyword>
<name>A0A504JE23_9FLAO</name>
<feature type="region of interest" description="Disordered" evidence="1">
    <location>
        <begin position="22"/>
        <end position="50"/>
    </location>
</feature>
<evidence type="ECO:0000313" key="3">
    <source>
        <dbReference type="EMBL" id="TPN86695.1"/>
    </source>
</evidence>
<feature type="compositionally biased region" description="Basic and acidic residues" evidence="1">
    <location>
        <begin position="33"/>
        <end position="48"/>
    </location>
</feature>
<dbReference type="RefSeq" id="WP_140589897.1">
    <property type="nucleotide sequence ID" value="NZ_VFWZ01000002.1"/>
</dbReference>
<feature type="chain" id="PRO_5021499556" description="Porin" evidence="2">
    <location>
        <begin position="20"/>
        <end position="656"/>
    </location>
</feature>
<dbReference type="OrthoDB" id="9812454at2"/>
<sequence length="656" mass="75209">MRKNIIFTFLVLVVSVVCAQNQNQESEPEGEEGDFKSLRNQEDERERPPVTSYRIITVDNDTTYVDTTLTIQKDYKFNYLRRDDFELLPIHNVGQSYNSLAKRTERDHVLPLFGARSRHFNFMEAEDINYYLVPTPLTELYFRTTFEQGQQLDAFFTVNTSPRLNLSIAYKGVRSLGKFQHALTSTGNFRATASYYTKNERYKMKAHFVSQDLLNEENGGLSEEGLDQYLGRGAFVGEESEFSDRGAISVNFEDAENKLVGRRTYVNHEYSIIKKTDSTDTGLSIGHILDLTDKRYTYDQAAIAPNGLLGEAYVAAAISDNVALEDLSNQLFIDFTNTWLGNLKIKGGNSNYNYGYNSILTQVDTLGNLTNITNRIKGDIFTIGGEYHNNYRGFQLFADGMTIVSGDFTGNYFNAGAGYELNEQYQIEAKIGTSSVAPNYNFLLYQSDYVNYNWQNDLDNTETQKIQVNLKAKKFAEIQAEYSTIKNYTYFNQNSEGIIEPDQFSDNIDVLKVKLSQDLTFRNFGLNNTVMYQNVQGGDQIYNVPDIVTRNTLYYQNHLFKRALFLQTGVTFKYFTSYTADAYDPVLAEFYVQNEEEIGGFPQFDIFFNAKVRQTRIYLKFENIGEAFMQNNEFSAPGYATRDAVLRFGLVWNFFL</sequence>
<keyword evidence="2" id="KW-0732">Signal</keyword>
<evidence type="ECO:0000313" key="4">
    <source>
        <dbReference type="Proteomes" id="UP000315540"/>
    </source>
</evidence>
<proteinExistence type="predicted"/>
<evidence type="ECO:0000256" key="2">
    <source>
        <dbReference type="SAM" id="SignalP"/>
    </source>
</evidence>
<dbReference type="EMBL" id="VFWZ01000002">
    <property type="protein sequence ID" value="TPN86695.1"/>
    <property type="molecule type" value="Genomic_DNA"/>
</dbReference>
<gene>
    <name evidence="3" type="ORF">FHK87_03600</name>
</gene>
<dbReference type="InterPro" id="IPR025631">
    <property type="entry name" value="Porin_10"/>
</dbReference>